<proteinExistence type="predicted"/>
<dbReference type="EMBL" id="KN880566">
    <property type="protein sequence ID" value="KIY66095.1"/>
    <property type="molecule type" value="Genomic_DNA"/>
</dbReference>
<evidence type="ECO:0000256" key="1">
    <source>
        <dbReference type="ARBA" id="ARBA00004123"/>
    </source>
</evidence>
<dbReference type="SMART" id="SM00338">
    <property type="entry name" value="BRLZ"/>
    <property type="match status" value="1"/>
</dbReference>
<feature type="region of interest" description="Disordered" evidence="3">
    <location>
        <begin position="305"/>
        <end position="397"/>
    </location>
</feature>
<feature type="compositionally biased region" description="Low complexity" evidence="3">
    <location>
        <begin position="305"/>
        <end position="314"/>
    </location>
</feature>
<dbReference type="OrthoDB" id="2593073at2759"/>
<dbReference type="InterPro" id="IPR050936">
    <property type="entry name" value="AP-1-like"/>
</dbReference>
<dbReference type="SUPFAM" id="SSF57959">
    <property type="entry name" value="Leucine zipper domain"/>
    <property type="match status" value="1"/>
</dbReference>
<feature type="compositionally biased region" description="Low complexity" evidence="3">
    <location>
        <begin position="327"/>
        <end position="344"/>
    </location>
</feature>
<comment type="subcellular location">
    <subcellularLocation>
        <location evidence="1">Nucleus</location>
    </subcellularLocation>
</comment>
<gene>
    <name evidence="5" type="ORF">CYLTODRAFT_423764</name>
</gene>
<dbReference type="GO" id="GO:0000976">
    <property type="term" value="F:transcription cis-regulatory region binding"/>
    <property type="evidence" value="ECO:0007669"/>
    <property type="project" value="InterPro"/>
</dbReference>
<protein>
    <recommendedName>
        <fullName evidence="4">BZIP domain-containing protein</fullName>
    </recommendedName>
</protein>
<feature type="compositionally biased region" description="Basic and acidic residues" evidence="3">
    <location>
        <begin position="366"/>
        <end position="385"/>
    </location>
</feature>
<evidence type="ECO:0000259" key="4">
    <source>
        <dbReference type="PROSITE" id="PS50217"/>
    </source>
</evidence>
<feature type="region of interest" description="Disordered" evidence="3">
    <location>
        <begin position="117"/>
        <end position="172"/>
    </location>
</feature>
<dbReference type="CDD" id="cd14688">
    <property type="entry name" value="bZIP_YAP"/>
    <property type="match status" value="1"/>
</dbReference>
<evidence type="ECO:0000256" key="2">
    <source>
        <dbReference type="ARBA" id="ARBA00023242"/>
    </source>
</evidence>
<feature type="compositionally biased region" description="Polar residues" evidence="3">
    <location>
        <begin position="256"/>
        <end position="266"/>
    </location>
</feature>
<name>A0A0D7B788_9AGAR</name>
<feature type="compositionally biased region" description="Basic and acidic residues" evidence="3">
    <location>
        <begin position="46"/>
        <end position="80"/>
    </location>
</feature>
<organism evidence="5 6">
    <name type="scientific">Cylindrobasidium torrendii FP15055 ss-10</name>
    <dbReference type="NCBI Taxonomy" id="1314674"/>
    <lineage>
        <taxon>Eukaryota</taxon>
        <taxon>Fungi</taxon>
        <taxon>Dikarya</taxon>
        <taxon>Basidiomycota</taxon>
        <taxon>Agaricomycotina</taxon>
        <taxon>Agaricomycetes</taxon>
        <taxon>Agaricomycetidae</taxon>
        <taxon>Agaricales</taxon>
        <taxon>Marasmiineae</taxon>
        <taxon>Physalacriaceae</taxon>
        <taxon>Cylindrobasidium</taxon>
    </lineage>
</organism>
<evidence type="ECO:0000256" key="3">
    <source>
        <dbReference type="SAM" id="MobiDB-lite"/>
    </source>
</evidence>
<dbReference type="PROSITE" id="PS00036">
    <property type="entry name" value="BZIP_BASIC"/>
    <property type="match status" value="1"/>
</dbReference>
<dbReference type="STRING" id="1314674.A0A0D7B788"/>
<dbReference type="Proteomes" id="UP000054007">
    <property type="component" value="Unassembled WGS sequence"/>
</dbReference>
<dbReference type="PROSITE" id="PS50217">
    <property type="entry name" value="BZIP"/>
    <property type="match status" value="1"/>
</dbReference>
<sequence>MATRMIVKTTSSSAKRAMMISKKGAALSIRDKKSNNGRRKSGAGSDESRLMKRKEQNRAAQRAFRERKEKHVKDLEDKVAELQAQNDAANRENENMRDLLTRLQSENMALKQQPFTFQVPKPGQSSTAPSSVGSSSSPSTGLLSPPSTSFTSSFTSSQPKPANEKYTNPLDISSLQSFDPSVLDLLDAPAEPTATSHASDLDLGFKQDSGFPTSNFTTIANNPQYYSLSSFWDSLGSNDSTPSGSGSAPSSSASTQKTPDPNTFNFDMSNFSWGGDNNGTLDDLFGAGFGPFSMDHGLGSGLLGSSPASTSSLSPVVHMNPPQHTASHSPSSSSSSSSPQSDPSLFGTPRDGNSSASDTEGAAGAEKTKTCPKNRKECQEHHDELGMSPFVTQDSGPFGRKDAPTSCMGPGMSTMTDGMGNPMSMPFGPVVACQGSSSFPKTAKSDSNVEVLTAWRTITSNPRFKGLRYQRVVYRVLE</sequence>
<dbReference type="InterPro" id="IPR046347">
    <property type="entry name" value="bZIP_sf"/>
</dbReference>
<keyword evidence="2" id="KW-0539">Nucleus</keyword>
<feature type="region of interest" description="Disordered" evidence="3">
    <location>
        <begin position="1"/>
        <end position="93"/>
    </location>
</feature>
<feature type="domain" description="BZIP" evidence="4">
    <location>
        <begin position="47"/>
        <end position="110"/>
    </location>
</feature>
<evidence type="ECO:0000313" key="6">
    <source>
        <dbReference type="Proteomes" id="UP000054007"/>
    </source>
</evidence>
<dbReference type="PANTHER" id="PTHR40621:SF6">
    <property type="entry name" value="AP-1-LIKE TRANSCRIPTION FACTOR YAP1-RELATED"/>
    <property type="match status" value="1"/>
</dbReference>
<evidence type="ECO:0000313" key="5">
    <source>
        <dbReference type="EMBL" id="KIY66095.1"/>
    </source>
</evidence>
<accession>A0A0D7B788</accession>
<dbReference type="Pfam" id="PF00170">
    <property type="entry name" value="bZIP_1"/>
    <property type="match status" value="1"/>
</dbReference>
<dbReference type="GO" id="GO:0001228">
    <property type="term" value="F:DNA-binding transcription activator activity, RNA polymerase II-specific"/>
    <property type="evidence" value="ECO:0007669"/>
    <property type="project" value="TreeGrafter"/>
</dbReference>
<feature type="region of interest" description="Disordered" evidence="3">
    <location>
        <begin position="237"/>
        <end position="266"/>
    </location>
</feature>
<feature type="compositionally biased region" description="Low complexity" evidence="3">
    <location>
        <begin position="124"/>
        <end position="159"/>
    </location>
</feature>
<reference evidence="5 6" key="1">
    <citation type="journal article" date="2015" name="Fungal Genet. Biol.">
        <title>Evolution of novel wood decay mechanisms in Agaricales revealed by the genome sequences of Fistulina hepatica and Cylindrobasidium torrendii.</title>
        <authorList>
            <person name="Floudas D."/>
            <person name="Held B.W."/>
            <person name="Riley R."/>
            <person name="Nagy L.G."/>
            <person name="Koehler G."/>
            <person name="Ransdell A.S."/>
            <person name="Younus H."/>
            <person name="Chow J."/>
            <person name="Chiniquy J."/>
            <person name="Lipzen A."/>
            <person name="Tritt A."/>
            <person name="Sun H."/>
            <person name="Haridas S."/>
            <person name="LaButti K."/>
            <person name="Ohm R.A."/>
            <person name="Kues U."/>
            <person name="Blanchette R.A."/>
            <person name="Grigoriev I.V."/>
            <person name="Minto R.E."/>
            <person name="Hibbett D.S."/>
        </authorList>
    </citation>
    <scope>NUCLEOTIDE SEQUENCE [LARGE SCALE GENOMIC DNA]</scope>
    <source>
        <strain evidence="5 6">FP15055 ss-10</strain>
    </source>
</reference>
<feature type="compositionally biased region" description="Low complexity" evidence="3">
    <location>
        <begin position="240"/>
        <end position="255"/>
    </location>
</feature>
<dbReference type="Gene3D" id="1.20.5.170">
    <property type="match status" value="1"/>
</dbReference>
<dbReference type="PANTHER" id="PTHR40621">
    <property type="entry name" value="TRANSCRIPTION FACTOR KAPC-RELATED"/>
    <property type="match status" value="1"/>
</dbReference>
<dbReference type="GO" id="GO:0090575">
    <property type="term" value="C:RNA polymerase II transcription regulator complex"/>
    <property type="evidence" value="ECO:0007669"/>
    <property type="project" value="TreeGrafter"/>
</dbReference>
<dbReference type="InterPro" id="IPR004827">
    <property type="entry name" value="bZIP"/>
</dbReference>
<keyword evidence="6" id="KW-1185">Reference proteome</keyword>
<dbReference type="AlphaFoldDB" id="A0A0D7B788"/>